<protein>
    <submittedName>
        <fullName evidence="2">Maker726</fullName>
    </submittedName>
</protein>
<organism evidence="2 3">
    <name type="scientific">Drosophila busckii</name>
    <name type="common">Fruit fly</name>
    <dbReference type="NCBI Taxonomy" id="30019"/>
    <lineage>
        <taxon>Eukaryota</taxon>
        <taxon>Metazoa</taxon>
        <taxon>Ecdysozoa</taxon>
        <taxon>Arthropoda</taxon>
        <taxon>Hexapoda</taxon>
        <taxon>Insecta</taxon>
        <taxon>Pterygota</taxon>
        <taxon>Neoptera</taxon>
        <taxon>Endopterygota</taxon>
        <taxon>Diptera</taxon>
        <taxon>Brachycera</taxon>
        <taxon>Muscomorpha</taxon>
        <taxon>Ephydroidea</taxon>
        <taxon>Drosophilidae</taxon>
        <taxon>Drosophila</taxon>
    </lineage>
</organism>
<reference evidence="2 3" key="1">
    <citation type="submission" date="2015-08" db="EMBL/GenBank/DDBJ databases">
        <title>Ancestral chromatin configuration constrains chromatin evolution on differentiating sex chromosomes in Drosophila.</title>
        <authorList>
            <person name="Zhou Q."/>
            <person name="Bachtrog D."/>
        </authorList>
    </citation>
    <scope>NUCLEOTIDE SEQUENCE [LARGE SCALE GENOMIC DNA]</scope>
    <source>
        <tissue evidence="2">Whole larvae</tissue>
    </source>
</reference>
<keyword evidence="3" id="KW-1185">Reference proteome</keyword>
<dbReference type="OMA" id="HERVNEW"/>
<name>A0A0M3QWN4_DROBS</name>
<dbReference type="Proteomes" id="UP000494163">
    <property type="component" value="Chromosome 3L"/>
</dbReference>
<gene>
    <name evidence="2" type="ORF">Dbus_chr3Lg1619</name>
</gene>
<feature type="region of interest" description="Disordered" evidence="1">
    <location>
        <begin position="1"/>
        <end position="20"/>
    </location>
</feature>
<evidence type="ECO:0000313" key="2">
    <source>
        <dbReference type="EMBL" id="ALC44453.1"/>
    </source>
</evidence>
<dbReference type="AlphaFoldDB" id="A0A0M3QWN4"/>
<accession>A0A0M3QWN4</accession>
<evidence type="ECO:0000313" key="3">
    <source>
        <dbReference type="Proteomes" id="UP000494163"/>
    </source>
</evidence>
<evidence type="ECO:0000256" key="1">
    <source>
        <dbReference type="SAM" id="MobiDB-lite"/>
    </source>
</evidence>
<proteinExistence type="predicted"/>
<dbReference type="EMBL" id="CP012525">
    <property type="protein sequence ID" value="ALC44453.1"/>
    <property type="molecule type" value="Genomic_DNA"/>
</dbReference>
<sequence>MLKIPRKRNSPPLTPRAINIERPTPGRRLRVPNILNMMKPRTTRSQETVRVTEELNQRLVSLQTRVAEWKAMRT</sequence>